<evidence type="ECO:0000256" key="5">
    <source>
        <dbReference type="ARBA" id="ARBA00022723"/>
    </source>
</evidence>
<dbReference type="GO" id="GO:0034080">
    <property type="term" value="P:CENP-A containing chromatin assembly"/>
    <property type="evidence" value="ECO:0007669"/>
    <property type="project" value="TreeGrafter"/>
</dbReference>
<keyword evidence="3" id="KW-0158">Chromosome</keyword>
<feature type="domain" description="Mis18" evidence="11">
    <location>
        <begin position="31"/>
        <end position="129"/>
    </location>
</feature>
<dbReference type="GO" id="GO:0005634">
    <property type="term" value="C:nucleus"/>
    <property type="evidence" value="ECO:0007669"/>
    <property type="project" value="UniProtKB-SubCell"/>
</dbReference>
<protein>
    <submittedName>
        <fullName evidence="12">3623_t:CDS:1</fullName>
    </submittedName>
</protein>
<evidence type="ECO:0000256" key="3">
    <source>
        <dbReference type="ARBA" id="ARBA00022454"/>
    </source>
</evidence>
<dbReference type="Pfam" id="PF03226">
    <property type="entry name" value="Yippee-Mis18"/>
    <property type="match status" value="1"/>
</dbReference>
<dbReference type="OrthoDB" id="74210at2759"/>
<dbReference type="GO" id="GO:0046872">
    <property type="term" value="F:metal ion binding"/>
    <property type="evidence" value="ECO:0007669"/>
    <property type="project" value="UniProtKB-KW"/>
</dbReference>
<dbReference type="AlphaFoldDB" id="A0A9N8W6F1"/>
<comment type="subcellular location">
    <subcellularLocation>
        <location evidence="2">Chromosome</location>
        <location evidence="2">Centromere</location>
    </subcellularLocation>
    <subcellularLocation>
        <location evidence="1">Nucleus</location>
    </subcellularLocation>
</comment>
<accession>A0A9N8W6F1</accession>
<keyword evidence="10" id="KW-0137">Centromere</keyword>
<proteinExistence type="predicted"/>
<dbReference type="PANTHER" id="PTHR16431">
    <property type="entry name" value="NEUROGENIC PROTEIN MASTERMIND"/>
    <property type="match status" value="1"/>
</dbReference>
<sequence>MDPYMQPMQQHQRQEQHLPTEDCGAEEITAPLVFQCVKCRLIVGDSFAWVNADKDLRSVVLHAKPANIRVGTEVEWSRGGIDLGSTYVLTYCHGCGNVLGKVYHTTPRKFDYIRDLIMIDLDQVTTYQLGQYLNDGAVPADLISMPNAKMLQLSVDMVKDVLLVMHDRLSNMEHKLGQSSSMGAESELRDLDQ</sequence>
<evidence type="ECO:0000313" key="12">
    <source>
        <dbReference type="EMBL" id="CAG8475875.1"/>
    </source>
</evidence>
<dbReference type="GO" id="GO:0051301">
    <property type="term" value="P:cell division"/>
    <property type="evidence" value="ECO:0007669"/>
    <property type="project" value="UniProtKB-KW"/>
</dbReference>
<dbReference type="PANTHER" id="PTHR16431:SF1">
    <property type="entry name" value="NEUROGENIC PROTEIN MASTERMIND"/>
    <property type="match status" value="1"/>
</dbReference>
<evidence type="ECO:0000256" key="2">
    <source>
        <dbReference type="ARBA" id="ARBA00004584"/>
    </source>
</evidence>
<keyword evidence="6" id="KW-0498">Mitosis</keyword>
<dbReference type="InterPro" id="IPR034752">
    <property type="entry name" value="Mis18"/>
</dbReference>
<dbReference type="Proteomes" id="UP000789739">
    <property type="component" value="Unassembled WGS sequence"/>
</dbReference>
<dbReference type="PROSITE" id="PS51793">
    <property type="entry name" value="MIS18"/>
    <property type="match status" value="1"/>
</dbReference>
<reference evidence="12" key="1">
    <citation type="submission" date="2021-06" db="EMBL/GenBank/DDBJ databases">
        <authorList>
            <person name="Kallberg Y."/>
            <person name="Tangrot J."/>
            <person name="Rosling A."/>
        </authorList>
    </citation>
    <scope>NUCLEOTIDE SEQUENCE</scope>
    <source>
        <strain evidence="12">BR232B</strain>
    </source>
</reference>
<comment type="caution">
    <text evidence="12">The sequence shown here is derived from an EMBL/GenBank/DDBJ whole genome shotgun (WGS) entry which is preliminary data.</text>
</comment>
<keyword evidence="4" id="KW-0132">Cell division</keyword>
<dbReference type="InterPro" id="IPR004910">
    <property type="entry name" value="Yippee/Mis18/Cereblon"/>
</dbReference>
<evidence type="ECO:0000256" key="7">
    <source>
        <dbReference type="ARBA" id="ARBA00022833"/>
    </source>
</evidence>
<organism evidence="12 13">
    <name type="scientific">Paraglomus brasilianum</name>
    <dbReference type="NCBI Taxonomy" id="144538"/>
    <lineage>
        <taxon>Eukaryota</taxon>
        <taxon>Fungi</taxon>
        <taxon>Fungi incertae sedis</taxon>
        <taxon>Mucoromycota</taxon>
        <taxon>Glomeromycotina</taxon>
        <taxon>Glomeromycetes</taxon>
        <taxon>Paraglomerales</taxon>
        <taxon>Paraglomeraceae</taxon>
        <taxon>Paraglomus</taxon>
    </lineage>
</organism>
<keyword evidence="5" id="KW-0479">Metal-binding</keyword>
<evidence type="ECO:0000256" key="1">
    <source>
        <dbReference type="ARBA" id="ARBA00004123"/>
    </source>
</evidence>
<evidence type="ECO:0000256" key="10">
    <source>
        <dbReference type="ARBA" id="ARBA00023328"/>
    </source>
</evidence>
<name>A0A9N8W6F1_9GLOM</name>
<keyword evidence="9" id="KW-0131">Cell cycle</keyword>
<evidence type="ECO:0000313" key="13">
    <source>
        <dbReference type="Proteomes" id="UP000789739"/>
    </source>
</evidence>
<evidence type="ECO:0000256" key="6">
    <source>
        <dbReference type="ARBA" id="ARBA00022776"/>
    </source>
</evidence>
<evidence type="ECO:0000259" key="11">
    <source>
        <dbReference type="PROSITE" id="PS51793"/>
    </source>
</evidence>
<keyword evidence="7" id="KW-0862">Zinc</keyword>
<keyword evidence="8" id="KW-0539">Nucleus</keyword>
<dbReference type="GO" id="GO:0000775">
    <property type="term" value="C:chromosome, centromeric region"/>
    <property type="evidence" value="ECO:0007669"/>
    <property type="project" value="UniProtKB-SubCell"/>
</dbReference>
<evidence type="ECO:0000256" key="9">
    <source>
        <dbReference type="ARBA" id="ARBA00023306"/>
    </source>
</evidence>
<dbReference type="EMBL" id="CAJVPI010000083">
    <property type="protein sequence ID" value="CAG8475875.1"/>
    <property type="molecule type" value="Genomic_DNA"/>
</dbReference>
<keyword evidence="13" id="KW-1185">Reference proteome</keyword>
<dbReference type="GO" id="GO:0007059">
    <property type="term" value="P:chromosome segregation"/>
    <property type="evidence" value="ECO:0007669"/>
    <property type="project" value="TreeGrafter"/>
</dbReference>
<dbReference type="GO" id="GO:0000785">
    <property type="term" value="C:chromatin"/>
    <property type="evidence" value="ECO:0007669"/>
    <property type="project" value="TreeGrafter"/>
</dbReference>
<evidence type="ECO:0000256" key="4">
    <source>
        <dbReference type="ARBA" id="ARBA00022618"/>
    </source>
</evidence>
<evidence type="ECO:0000256" key="8">
    <source>
        <dbReference type="ARBA" id="ARBA00023242"/>
    </source>
</evidence>
<gene>
    <name evidence="12" type="ORF">PBRASI_LOCUS1321</name>
</gene>